<accession>A0A087U8B0</accession>
<evidence type="ECO:0000259" key="1">
    <source>
        <dbReference type="Pfam" id="PF13843"/>
    </source>
</evidence>
<dbReference type="Proteomes" id="UP000054359">
    <property type="component" value="Unassembled WGS sequence"/>
</dbReference>
<sequence>MYSFLALTMLMSRMKNMSFVEFWSKDSLLSTSVFGDVMAKDRYLLLLRMLHFCDNSQPGSEDRFFKIQYIVQRLQECFRSAFHPFQKFYCEGNTLIYKGRLFLKQYLPSKKSNFGIKMFILCDWDNGYVLDFVVCSESFNVALWERSDQGNDSDTVISLLRPYLEKGHTIFIDNWHSSPDLFLCLYHKAANVRSIEMSRTDISAMAEKLKRKEIQFTSSNIPLSLKWHERSALWMLSTLSMDQSGGIINQALESDVKPNLIVDYSNSMCAIEKLGLTLSSTEYMRKSIKWYKILFFHLLDLSILNARALHKVLTGKNFTIAKFELTLIREMLDKYKERNRSEEKTLLPRLVERHFLSLYVSERSKKKNPVTRCIVCSKHNNRRETRYWCFKCRVGLCVVPCFEMYHTREDY</sequence>
<dbReference type="Pfam" id="PF13843">
    <property type="entry name" value="DDE_Tnp_1_7"/>
    <property type="match status" value="1"/>
</dbReference>
<evidence type="ECO:0000313" key="3">
    <source>
        <dbReference type="Proteomes" id="UP000054359"/>
    </source>
</evidence>
<feature type="non-terminal residue" evidence="2">
    <location>
        <position position="411"/>
    </location>
</feature>
<dbReference type="PANTHER" id="PTHR46599">
    <property type="entry name" value="PIGGYBAC TRANSPOSABLE ELEMENT-DERIVED PROTEIN 4"/>
    <property type="match status" value="1"/>
</dbReference>
<name>A0A087U8B0_STEMI</name>
<dbReference type="OMA" id="WHERSAL"/>
<dbReference type="InterPro" id="IPR029526">
    <property type="entry name" value="PGBD"/>
</dbReference>
<gene>
    <name evidence="2" type="ORF">X975_20642</name>
</gene>
<evidence type="ECO:0000313" key="2">
    <source>
        <dbReference type="EMBL" id="KFM73599.1"/>
    </source>
</evidence>
<dbReference type="OrthoDB" id="6422877at2759"/>
<dbReference type="STRING" id="407821.A0A087U8B0"/>
<protein>
    <submittedName>
        <fullName evidence="2">PiggyBac transposable element-derived protein 4</fullName>
    </submittedName>
</protein>
<organism evidence="2 3">
    <name type="scientific">Stegodyphus mimosarum</name>
    <name type="common">African social velvet spider</name>
    <dbReference type="NCBI Taxonomy" id="407821"/>
    <lineage>
        <taxon>Eukaryota</taxon>
        <taxon>Metazoa</taxon>
        <taxon>Ecdysozoa</taxon>
        <taxon>Arthropoda</taxon>
        <taxon>Chelicerata</taxon>
        <taxon>Arachnida</taxon>
        <taxon>Araneae</taxon>
        <taxon>Araneomorphae</taxon>
        <taxon>Entelegynae</taxon>
        <taxon>Eresoidea</taxon>
        <taxon>Eresidae</taxon>
        <taxon>Stegodyphus</taxon>
    </lineage>
</organism>
<dbReference type="EMBL" id="KK118691">
    <property type="protein sequence ID" value="KFM73599.1"/>
    <property type="molecule type" value="Genomic_DNA"/>
</dbReference>
<feature type="domain" description="PiggyBac transposable element-derived protein" evidence="1">
    <location>
        <begin position="1"/>
        <end position="306"/>
    </location>
</feature>
<reference evidence="2 3" key="1">
    <citation type="submission" date="2013-11" db="EMBL/GenBank/DDBJ databases">
        <title>Genome sequencing of Stegodyphus mimosarum.</title>
        <authorList>
            <person name="Bechsgaard J."/>
        </authorList>
    </citation>
    <scope>NUCLEOTIDE SEQUENCE [LARGE SCALE GENOMIC DNA]</scope>
</reference>
<dbReference type="AlphaFoldDB" id="A0A087U8B0"/>
<dbReference type="PANTHER" id="PTHR46599:SF3">
    <property type="entry name" value="PIGGYBAC TRANSPOSABLE ELEMENT-DERIVED PROTEIN 4"/>
    <property type="match status" value="1"/>
</dbReference>
<proteinExistence type="predicted"/>
<keyword evidence="3" id="KW-1185">Reference proteome</keyword>